<dbReference type="GO" id="GO:0006082">
    <property type="term" value="P:organic acid metabolic process"/>
    <property type="evidence" value="ECO:0007669"/>
    <property type="project" value="TreeGrafter"/>
</dbReference>
<evidence type="ECO:0000256" key="10">
    <source>
        <dbReference type="ARBA" id="ARBA00023004"/>
    </source>
</evidence>
<keyword evidence="7" id="KW-0256">Endoplasmic reticulum</keyword>
<dbReference type="SUPFAM" id="SSF48264">
    <property type="entry name" value="Cytochrome P450"/>
    <property type="match status" value="1"/>
</dbReference>
<dbReference type="InterPro" id="IPR001128">
    <property type="entry name" value="Cyt_P450"/>
</dbReference>
<evidence type="ECO:0000256" key="12">
    <source>
        <dbReference type="ARBA" id="ARBA00023136"/>
    </source>
</evidence>
<evidence type="ECO:0000256" key="5">
    <source>
        <dbReference type="ARBA" id="ARBA00022617"/>
    </source>
</evidence>
<evidence type="ECO:0000256" key="3">
    <source>
        <dbReference type="ARBA" id="ARBA00004406"/>
    </source>
</evidence>
<dbReference type="InterPro" id="IPR050182">
    <property type="entry name" value="Cytochrome_P450_fam2"/>
</dbReference>
<comment type="caution">
    <text evidence="15">The sequence shown here is derived from an EMBL/GenBank/DDBJ whole genome shotgun (WGS) entry which is preliminary data.</text>
</comment>
<dbReference type="InterPro" id="IPR002401">
    <property type="entry name" value="Cyt_P450_E_grp-I"/>
</dbReference>
<keyword evidence="16" id="KW-1185">Reference proteome</keyword>
<comment type="subcellular location">
    <subcellularLocation>
        <location evidence="3">Endoplasmic reticulum membrane</location>
        <topology evidence="3">Peripheral membrane protein</topology>
    </subcellularLocation>
    <subcellularLocation>
        <location evidence="2">Microsome membrane</location>
        <topology evidence="2">Peripheral membrane protein</topology>
    </subcellularLocation>
</comment>
<gene>
    <name evidence="15" type="ORF">ROHU_010787</name>
</gene>
<accession>A0A498LUU8</accession>
<evidence type="ECO:0000256" key="4">
    <source>
        <dbReference type="ARBA" id="ARBA00010617"/>
    </source>
</evidence>
<evidence type="ECO:0000256" key="9">
    <source>
        <dbReference type="ARBA" id="ARBA00023002"/>
    </source>
</evidence>
<evidence type="ECO:0000313" key="16">
    <source>
        <dbReference type="Proteomes" id="UP000290572"/>
    </source>
</evidence>
<keyword evidence="8" id="KW-0492">Microsome</keyword>
<dbReference type="STRING" id="84645.A0A498LUU8"/>
<dbReference type="PRINTS" id="PR00385">
    <property type="entry name" value="P450"/>
</dbReference>
<protein>
    <submittedName>
        <fullName evidence="15">Cytochrome P450 2G1-like protein</fullName>
    </submittedName>
</protein>
<evidence type="ECO:0000256" key="13">
    <source>
        <dbReference type="PIRSR" id="PIRSR602401-1"/>
    </source>
</evidence>
<dbReference type="GO" id="GO:0005789">
    <property type="term" value="C:endoplasmic reticulum membrane"/>
    <property type="evidence" value="ECO:0007669"/>
    <property type="project" value="UniProtKB-SubCell"/>
</dbReference>
<dbReference type="FunFam" id="1.10.630.10:FF:000238">
    <property type="entry name" value="Cytochrome P450 2A6"/>
    <property type="match status" value="2"/>
</dbReference>
<comment type="cofactor">
    <cofactor evidence="1 13">
        <name>heme</name>
        <dbReference type="ChEBI" id="CHEBI:30413"/>
    </cofactor>
</comment>
<name>A0A498LUU8_LABRO</name>
<dbReference type="InterPro" id="IPR036396">
    <property type="entry name" value="Cyt_P450_sf"/>
</dbReference>
<dbReference type="Pfam" id="PF00067">
    <property type="entry name" value="p450"/>
    <property type="match status" value="2"/>
</dbReference>
<evidence type="ECO:0000256" key="11">
    <source>
        <dbReference type="ARBA" id="ARBA00023033"/>
    </source>
</evidence>
<reference evidence="15 16" key="1">
    <citation type="submission" date="2018-03" db="EMBL/GenBank/DDBJ databases">
        <title>Draft genome sequence of Rohu Carp (Labeo rohita).</title>
        <authorList>
            <person name="Das P."/>
            <person name="Kushwaha B."/>
            <person name="Joshi C.G."/>
            <person name="Kumar D."/>
            <person name="Nagpure N.S."/>
            <person name="Sahoo L."/>
            <person name="Das S.P."/>
            <person name="Bit A."/>
            <person name="Patnaik S."/>
            <person name="Meher P.K."/>
            <person name="Jayasankar P."/>
            <person name="Koringa P.G."/>
            <person name="Patel N.V."/>
            <person name="Hinsu A.T."/>
            <person name="Kumar R."/>
            <person name="Pandey M."/>
            <person name="Agarwal S."/>
            <person name="Srivastava S."/>
            <person name="Singh M."/>
            <person name="Iquebal M.A."/>
            <person name="Jaiswal S."/>
            <person name="Angadi U.B."/>
            <person name="Kumar N."/>
            <person name="Raza M."/>
            <person name="Shah T.M."/>
            <person name="Rai A."/>
            <person name="Jena J.K."/>
        </authorList>
    </citation>
    <scope>NUCLEOTIDE SEQUENCE [LARGE SCALE GENOMIC DNA]</scope>
    <source>
        <strain evidence="15">DASCIFA01</strain>
        <tissue evidence="15">Testis</tissue>
    </source>
</reference>
<dbReference type="PANTHER" id="PTHR24300">
    <property type="entry name" value="CYTOCHROME P450 508A4-RELATED"/>
    <property type="match status" value="1"/>
</dbReference>
<dbReference type="EMBL" id="QBIY01013168">
    <property type="protein sequence ID" value="RXN10906.1"/>
    <property type="molecule type" value="Genomic_DNA"/>
</dbReference>
<evidence type="ECO:0000256" key="2">
    <source>
        <dbReference type="ARBA" id="ARBA00004174"/>
    </source>
</evidence>
<feature type="binding site" description="axial binding residue" evidence="13">
    <location>
        <position position="399"/>
    </location>
    <ligand>
        <name>heme</name>
        <dbReference type="ChEBI" id="CHEBI:30413"/>
    </ligand>
    <ligandPart>
        <name>Fe</name>
        <dbReference type="ChEBI" id="CHEBI:18248"/>
    </ligandPart>
</feature>
<evidence type="ECO:0000313" key="15">
    <source>
        <dbReference type="EMBL" id="RXN10906.1"/>
    </source>
</evidence>
<organism evidence="15 16">
    <name type="scientific">Labeo rohita</name>
    <name type="common">Indian major carp</name>
    <name type="synonym">Cyprinus rohita</name>
    <dbReference type="NCBI Taxonomy" id="84645"/>
    <lineage>
        <taxon>Eukaryota</taxon>
        <taxon>Metazoa</taxon>
        <taxon>Chordata</taxon>
        <taxon>Craniata</taxon>
        <taxon>Vertebrata</taxon>
        <taxon>Euteleostomi</taxon>
        <taxon>Actinopterygii</taxon>
        <taxon>Neopterygii</taxon>
        <taxon>Teleostei</taxon>
        <taxon>Ostariophysi</taxon>
        <taxon>Cypriniformes</taxon>
        <taxon>Cyprinidae</taxon>
        <taxon>Labeoninae</taxon>
        <taxon>Labeonini</taxon>
        <taxon>Labeo</taxon>
    </lineage>
</organism>
<dbReference type="InterPro" id="IPR017972">
    <property type="entry name" value="Cyt_P450_CS"/>
</dbReference>
<dbReference type="Gene3D" id="1.10.630.10">
    <property type="entry name" value="Cytochrome P450"/>
    <property type="match status" value="2"/>
</dbReference>
<keyword evidence="11 14" id="KW-0503">Monooxygenase</keyword>
<evidence type="ECO:0000256" key="6">
    <source>
        <dbReference type="ARBA" id="ARBA00022723"/>
    </source>
</evidence>
<dbReference type="PROSITE" id="PS00086">
    <property type="entry name" value="CYTOCHROME_P450"/>
    <property type="match status" value="1"/>
</dbReference>
<evidence type="ECO:0000256" key="7">
    <source>
        <dbReference type="ARBA" id="ARBA00022824"/>
    </source>
</evidence>
<sequence length="454" mass="52361">MWHQPHLQVLADKIPAVDPNASILLLLGREPIAFSVDVQQMFYCFVVQEEHRDYLRFLWYEDNNMGKNVIDYRMKVHVFGNSPSTGVTIYCMRKAALEEYQLMTAVQWKLLQGLSVILEDDPQEFYRMCFWSKTYGPVITVYLGPQRIVVLVGYDAVKEALLDQAEDFASRAPIPFANRVVKGYGLVISNGDRWRQLRRFTLTTLRDFGMGRKRMEQWIQDESRHLLKSFEETKCAPVDPVSFLSRAVSNVICSLVFGQRFDYEDKNFLQLLQVLSRVVRFGSSPWGQREIDRVIGQNRIPTMDDRKSLPFTDAVIHEVQRYLDIVPLNVPHYAMKDITFRGYAIPKGTVIIPMLHSVLRDEGQWETPWMFNPEHFLDANGSFKKNPAFMPFSAGKRSCVGESLARMELFLFIVSLLQRFSFSSPKGPDGVDPSPELSSFANMPRLYQLIASPR</sequence>
<proteinExistence type="inferred from homology"/>
<keyword evidence="6 13" id="KW-0479">Metal-binding</keyword>
<keyword evidence="10 13" id="KW-0408">Iron</keyword>
<keyword evidence="5 13" id="KW-0349">Heme</keyword>
<dbReference type="GO" id="GO:0005506">
    <property type="term" value="F:iron ion binding"/>
    <property type="evidence" value="ECO:0007669"/>
    <property type="project" value="InterPro"/>
</dbReference>
<dbReference type="AlphaFoldDB" id="A0A498LUU8"/>
<comment type="similarity">
    <text evidence="4 14">Belongs to the cytochrome P450 family.</text>
</comment>
<dbReference type="GO" id="GO:0006805">
    <property type="term" value="P:xenobiotic metabolic process"/>
    <property type="evidence" value="ECO:0007669"/>
    <property type="project" value="TreeGrafter"/>
</dbReference>
<dbReference type="GO" id="GO:0020037">
    <property type="term" value="F:heme binding"/>
    <property type="evidence" value="ECO:0007669"/>
    <property type="project" value="InterPro"/>
</dbReference>
<evidence type="ECO:0000256" key="1">
    <source>
        <dbReference type="ARBA" id="ARBA00001971"/>
    </source>
</evidence>
<evidence type="ECO:0000256" key="8">
    <source>
        <dbReference type="ARBA" id="ARBA00022848"/>
    </source>
</evidence>
<dbReference type="Proteomes" id="UP000290572">
    <property type="component" value="Unassembled WGS sequence"/>
</dbReference>
<evidence type="ECO:0000256" key="14">
    <source>
        <dbReference type="RuleBase" id="RU000461"/>
    </source>
</evidence>
<keyword evidence="9 14" id="KW-0560">Oxidoreductase</keyword>
<keyword evidence="12" id="KW-0472">Membrane</keyword>
<dbReference type="PRINTS" id="PR00463">
    <property type="entry name" value="EP450I"/>
</dbReference>
<dbReference type="GO" id="GO:0016712">
    <property type="term" value="F:oxidoreductase activity, acting on paired donors, with incorporation or reduction of molecular oxygen, reduced flavin or flavoprotein as one donor, and incorporation of one atom of oxygen"/>
    <property type="evidence" value="ECO:0007669"/>
    <property type="project" value="TreeGrafter"/>
</dbReference>
<dbReference type="PANTHER" id="PTHR24300:SF153">
    <property type="entry name" value="CYTOCHROME P450 2G1-LIKE-RELATED"/>
    <property type="match status" value="1"/>
</dbReference>